<gene>
    <name evidence="1" type="ORF">GCM10023198_26190</name>
</gene>
<dbReference type="Proteomes" id="UP001500843">
    <property type="component" value="Unassembled WGS sequence"/>
</dbReference>
<evidence type="ECO:0000313" key="2">
    <source>
        <dbReference type="Proteomes" id="UP001500843"/>
    </source>
</evidence>
<protein>
    <submittedName>
        <fullName evidence="1">Uncharacterized protein</fullName>
    </submittedName>
</protein>
<sequence>MVAAEEQLAYGQNDTHVGLGAAAVAAVEGGERFGRQGRHISIQPFARAVHASPGGRFAASIAACLTVLEAIRPQLR</sequence>
<evidence type="ECO:0000313" key="1">
    <source>
        <dbReference type="EMBL" id="GAA4703543.1"/>
    </source>
</evidence>
<accession>A0ABP8XBJ3</accession>
<comment type="caution">
    <text evidence="1">The sequence shown here is derived from an EMBL/GenBank/DDBJ whole genome shotgun (WGS) entry which is preliminary data.</text>
</comment>
<organism evidence="1 2">
    <name type="scientific">Promicromonospora umidemergens</name>
    <dbReference type="NCBI Taxonomy" id="629679"/>
    <lineage>
        <taxon>Bacteria</taxon>
        <taxon>Bacillati</taxon>
        <taxon>Actinomycetota</taxon>
        <taxon>Actinomycetes</taxon>
        <taxon>Micrococcales</taxon>
        <taxon>Promicromonosporaceae</taxon>
        <taxon>Promicromonospora</taxon>
    </lineage>
</organism>
<reference evidence="2" key="1">
    <citation type="journal article" date="2019" name="Int. J. Syst. Evol. Microbiol.">
        <title>The Global Catalogue of Microorganisms (GCM) 10K type strain sequencing project: providing services to taxonomists for standard genome sequencing and annotation.</title>
        <authorList>
            <consortium name="The Broad Institute Genomics Platform"/>
            <consortium name="The Broad Institute Genome Sequencing Center for Infectious Disease"/>
            <person name="Wu L."/>
            <person name="Ma J."/>
        </authorList>
    </citation>
    <scope>NUCLEOTIDE SEQUENCE [LARGE SCALE GENOMIC DNA]</scope>
    <source>
        <strain evidence="2">JCM 17975</strain>
    </source>
</reference>
<dbReference type="EMBL" id="BAABHM010000011">
    <property type="protein sequence ID" value="GAA4703543.1"/>
    <property type="molecule type" value="Genomic_DNA"/>
</dbReference>
<keyword evidence="2" id="KW-1185">Reference proteome</keyword>
<name>A0ABP8XBJ3_9MICO</name>
<proteinExistence type="predicted"/>